<proteinExistence type="predicted"/>
<name>A0A919JME9_9ACTN</name>
<gene>
    <name evidence="2" type="ORF">Ani05nite_54010</name>
</gene>
<evidence type="ECO:0000313" key="2">
    <source>
        <dbReference type="EMBL" id="GIE51867.1"/>
    </source>
</evidence>
<keyword evidence="1" id="KW-0732">Signal</keyword>
<reference evidence="2" key="1">
    <citation type="submission" date="2021-01" db="EMBL/GenBank/DDBJ databases">
        <title>Whole genome shotgun sequence of Actinoplanes nipponensis NBRC 14063.</title>
        <authorList>
            <person name="Komaki H."/>
            <person name="Tamura T."/>
        </authorList>
    </citation>
    <scope>NUCLEOTIDE SEQUENCE</scope>
    <source>
        <strain evidence="2">NBRC 14063</strain>
    </source>
</reference>
<accession>A0A919JME9</accession>
<feature type="chain" id="PRO_5037249004" evidence="1">
    <location>
        <begin position="25"/>
        <end position="149"/>
    </location>
</feature>
<protein>
    <submittedName>
        <fullName evidence="2">Uncharacterized protein</fullName>
    </submittedName>
</protein>
<feature type="signal peptide" evidence="1">
    <location>
        <begin position="1"/>
        <end position="24"/>
    </location>
</feature>
<evidence type="ECO:0000313" key="3">
    <source>
        <dbReference type="Proteomes" id="UP000647172"/>
    </source>
</evidence>
<evidence type="ECO:0000256" key="1">
    <source>
        <dbReference type="SAM" id="SignalP"/>
    </source>
</evidence>
<sequence>MAITHIAVLATALLALLCLPCAVAVVVCADELAARRFWGRGGRQERRALRCLERELSTRELPPPDREPGIDELVADLRRLDRQRRSPPTLDSVVWLTAVLRAYDQRLSLASRSLGLTEHLAQLDGMDRDIERVRVEGLLHAAGLRLRAA</sequence>
<comment type="caution">
    <text evidence="2">The sequence shown here is derived from an EMBL/GenBank/DDBJ whole genome shotgun (WGS) entry which is preliminary data.</text>
</comment>
<dbReference type="AlphaFoldDB" id="A0A919JME9"/>
<dbReference type="Proteomes" id="UP000647172">
    <property type="component" value="Unassembled WGS sequence"/>
</dbReference>
<dbReference type="RefSeq" id="WP_203772800.1">
    <property type="nucleotide sequence ID" value="NZ_BAAAYJ010000085.1"/>
</dbReference>
<keyword evidence="3" id="KW-1185">Reference proteome</keyword>
<organism evidence="2 3">
    <name type="scientific">Actinoplanes nipponensis</name>
    <dbReference type="NCBI Taxonomy" id="135950"/>
    <lineage>
        <taxon>Bacteria</taxon>
        <taxon>Bacillati</taxon>
        <taxon>Actinomycetota</taxon>
        <taxon>Actinomycetes</taxon>
        <taxon>Micromonosporales</taxon>
        <taxon>Micromonosporaceae</taxon>
        <taxon>Actinoplanes</taxon>
    </lineage>
</organism>
<dbReference type="EMBL" id="BOMQ01000063">
    <property type="protein sequence ID" value="GIE51867.1"/>
    <property type="molecule type" value="Genomic_DNA"/>
</dbReference>